<gene>
    <name evidence="2" type="ORF">METZ01_LOCUS412457</name>
</gene>
<dbReference type="InterPro" id="IPR014743">
    <property type="entry name" value="Cl-channel_core"/>
</dbReference>
<evidence type="ECO:0000313" key="2">
    <source>
        <dbReference type="EMBL" id="SVD59603.1"/>
    </source>
</evidence>
<protein>
    <submittedName>
        <fullName evidence="2">Uncharacterized protein</fullName>
    </submittedName>
</protein>
<feature type="transmembrane region" description="Helical" evidence="1">
    <location>
        <begin position="95"/>
        <end position="119"/>
    </location>
</feature>
<organism evidence="2">
    <name type="scientific">marine metagenome</name>
    <dbReference type="NCBI Taxonomy" id="408172"/>
    <lineage>
        <taxon>unclassified sequences</taxon>
        <taxon>metagenomes</taxon>
        <taxon>ecological metagenomes</taxon>
    </lineage>
</organism>
<dbReference type="SUPFAM" id="SSF81340">
    <property type="entry name" value="Clc chloride channel"/>
    <property type="match status" value="1"/>
</dbReference>
<feature type="non-terminal residue" evidence="2">
    <location>
        <position position="193"/>
    </location>
</feature>
<name>A0A382WLF2_9ZZZZ</name>
<keyword evidence="1" id="KW-0812">Transmembrane</keyword>
<keyword evidence="1" id="KW-0472">Membrane</keyword>
<feature type="transmembrane region" description="Helical" evidence="1">
    <location>
        <begin position="47"/>
        <end position="75"/>
    </location>
</feature>
<feature type="non-terminal residue" evidence="2">
    <location>
        <position position="1"/>
    </location>
</feature>
<sequence>VRARWILPLLLLALPVWAVAAEAADNAPSIWDRFQGMLADVTGELLMLVGQVIGWSVGFALLGLIMGVVGGFFLWRLMRDNKWLDGRWGWCKKIYWVWAVILVGMLGLGGCSTGMVWGAGTGAKRWVRQGKFFEKTVGHVYAALMIFRADARIGGKRPDALLEKDIVVLVRATRGVQDKAGQFEGQFREQLGQ</sequence>
<reference evidence="2" key="1">
    <citation type="submission" date="2018-05" db="EMBL/GenBank/DDBJ databases">
        <authorList>
            <person name="Lanie J.A."/>
            <person name="Ng W.-L."/>
            <person name="Kazmierczak K.M."/>
            <person name="Andrzejewski T.M."/>
            <person name="Davidsen T.M."/>
            <person name="Wayne K.J."/>
            <person name="Tettelin H."/>
            <person name="Glass J.I."/>
            <person name="Rusch D."/>
            <person name="Podicherti R."/>
            <person name="Tsui H.-C.T."/>
            <person name="Winkler M.E."/>
        </authorList>
    </citation>
    <scope>NUCLEOTIDE SEQUENCE</scope>
</reference>
<dbReference type="EMBL" id="UINC01160771">
    <property type="protein sequence ID" value="SVD59603.1"/>
    <property type="molecule type" value="Genomic_DNA"/>
</dbReference>
<accession>A0A382WLF2</accession>
<evidence type="ECO:0000256" key="1">
    <source>
        <dbReference type="SAM" id="Phobius"/>
    </source>
</evidence>
<proteinExistence type="predicted"/>
<keyword evidence="1" id="KW-1133">Transmembrane helix</keyword>
<dbReference type="AlphaFoldDB" id="A0A382WLF2"/>